<organism evidence="1 2">
    <name type="scientific">Candidatus Aquicultor primus</name>
    <dbReference type="NCBI Taxonomy" id="1797195"/>
    <lineage>
        <taxon>Bacteria</taxon>
        <taxon>Bacillati</taxon>
        <taxon>Actinomycetota</taxon>
        <taxon>Candidatus Aquicultoria</taxon>
        <taxon>Candidatus Aquicultorales</taxon>
        <taxon>Candidatus Aquicultoraceae</taxon>
        <taxon>Candidatus Aquicultor</taxon>
    </lineage>
</organism>
<comment type="caution">
    <text evidence="1">The sequence shown here is derived from an EMBL/GenBank/DDBJ whole genome shotgun (WGS) entry which is preliminary data.</text>
</comment>
<evidence type="ECO:0000313" key="2">
    <source>
        <dbReference type="Proteomes" id="UP000178086"/>
    </source>
</evidence>
<protein>
    <submittedName>
        <fullName evidence="1">Uncharacterized protein</fullName>
    </submittedName>
</protein>
<dbReference type="AlphaFoldDB" id="A0A1F2UJG9"/>
<reference evidence="1 2" key="1">
    <citation type="journal article" date="2016" name="Nat. Commun.">
        <title>Thousands of microbial genomes shed light on interconnected biogeochemical processes in an aquifer system.</title>
        <authorList>
            <person name="Anantharaman K."/>
            <person name="Brown C.T."/>
            <person name="Hug L.A."/>
            <person name="Sharon I."/>
            <person name="Castelle C.J."/>
            <person name="Probst A.J."/>
            <person name="Thomas B.C."/>
            <person name="Singh A."/>
            <person name="Wilkins M.J."/>
            <person name="Karaoz U."/>
            <person name="Brodie E.L."/>
            <person name="Williams K.H."/>
            <person name="Hubbard S.S."/>
            <person name="Banfield J.F."/>
        </authorList>
    </citation>
    <scope>NUCLEOTIDE SEQUENCE [LARGE SCALE GENOMIC DNA]</scope>
</reference>
<sequence length="70" mass="8079">MEEQTFALMIRNALTEYDFASIDIDDTSARVRLQREVFAENGKGDMLEYVFSDRTLIKVISELKSYLPAL</sequence>
<gene>
    <name evidence="1" type="ORF">A2074_05900</name>
</gene>
<proteinExistence type="predicted"/>
<dbReference type="EMBL" id="MELI01000074">
    <property type="protein sequence ID" value="OFW33167.1"/>
    <property type="molecule type" value="Genomic_DNA"/>
</dbReference>
<accession>A0A1F2UJG9</accession>
<dbReference type="Proteomes" id="UP000178086">
    <property type="component" value="Unassembled WGS sequence"/>
</dbReference>
<evidence type="ECO:0000313" key="1">
    <source>
        <dbReference type="EMBL" id="OFW33167.1"/>
    </source>
</evidence>
<name>A0A1F2UJG9_9ACTN</name>